<dbReference type="Pfam" id="PF00501">
    <property type="entry name" value="AMP-binding"/>
    <property type="match status" value="1"/>
</dbReference>
<comment type="caution">
    <text evidence="5">The sequence shown here is derived from an EMBL/GenBank/DDBJ whole genome shotgun (WGS) entry which is preliminary data.</text>
</comment>
<dbReference type="PANTHER" id="PTHR43201">
    <property type="entry name" value="ACYL-COA SYNTHETASE"/>
    <property type="match status" value="1"/>
</dbReference>
<keyword evidence="6" id="KW-1185">Reference proteome</keyword>
<dbReference type="GO" id="GO:0016874">
    <property type="term" value="F:ligase activity"/>
    <property type="evidence" value="ECO:0007669"/>
    <property type="project" value="UniProtKB-KW"/>
</dbReference>
<dbReference type="EMBL" id="BAAALT010000098">
    <property type="protein sequence ID" value="GAA1809361.1"/>
    <property type="molecule type" value="Genomic_DNA"/>
</dbReference>
<evidence type="ECO:0000259" key="4">
    <source>
        <dbReference type="Pfam" id="PF13193"/>
    </source>
</evidence>
<dbReference type="Proteomes" id="UP001500218">
    <property type="component" value="Unassembled WGS sequence"/>
</dbReference>
<dbReference type="Gene3D" id="3.30.300.30">
    <property type="match status" value="1"/>
</dbReference>
<organism evidence="5 6">
    <name type="scientific">Luedemannella flava</name>
    <dbReference type="NCBI Taxonomy" id="349316"/>
    <lineage>
        <taxon>Bacteria</taxon>
        <taxon>Bacillati</taxon>
        <taxon>Actinomycetota</taxon>
        <taxon>Actinomycetes</taxon>
        <taxon>Micromonosporales</taxon>
        <taxon>Micromonosporaceae</taxon>
        <taxon>Luedemannella</taxon>
    </lineage>
</organism>
<dbReference type="Gene3D" id="3.40.50.12780">
    <property type="entry name" value="N-terminal domain of ligase-like"/>
    <property type="match status" value="1"/>
</dbReference>
<evidence type="ECO:0000256" key="2">
    <source>
        <dbReference type="ARBA" id="ARBA00022598"/>
    </source>
</evidence>
<dbReference type="InterPro" id="IPR045851">
    <property type="entry name" value="AMP-bd_C_sf"/>
</dbReference>
<evidence type="ECO:0000313" key="6">
    <source>
        <dbReference type="Proteomes" id="UP001500218"/>
    </source>
</evidence>
<dbReference type="InterPro" id="IPR000873">
    <property type="entry name" value="AMP-dep_synth/lig_dom"/>
</dbReference>
<name>A0ABN2M4M5_9ACTN</name>
<feature type="domain" description="AMP-dependent synthetase/ligase" evidence="3">
    <location>
        <begin position="19"/>
        <end position="401"/>
    </location>
</feature>
<accession>A0ABN2M4M5</accession>
<dbReference type="Pfam" id="PF13193">
    <property type="entry name" value="AMP-binding_C"/>
    <property type="match status" value="1"/>
</dbReference>
<sequence>MPDSASVPDDIHNLADTVRRAALADPAARALIAGSQVLTWGDLDARVDAVAAGLRALDQPGDPARVAVVAPNVPEYAVAYFAVLRAGLVAVPVNPGYTPRELAHVLGDSGASVVIGTAAALAAIATVRAQLPALRHAYSLDGGADGRPFADLSATRTGDVPARGGEDLAVLLYTSGTAGAPKGAMLSHRALIANHRQLAEVRPTVVGAGDVVLLALPLFHAYGLNAGLGAVAWHGATGVLADGADPAGILALIAQHQVTVVAAVPQLYHAWSMRPELAGSVGSTRVLVSGAAPLDPVTQRRVASLTGRRVHQGYGLTETAPVVTTDLASPVPKAGSIGRPVPGVEVRLVGGDGTTIVRLNAGGLVGAAPFDEDAEDVFPGTAGSDPGEVVVRGDNLFSGYWPDAHGGPDADGWWRTGDVAYADGDGDLFLVDRLGEMIIVSGFNVYPHEVEMVIVGCPGVIEAAVVGEPHPETGEAVRAYAVLAPGSRASVADVAAHCELNLARYKRPRVIEIVGELPHSATGKVRKSMLGSAT</sequence>
<dbReference type="PANTHER" id="PTHR43201:SF5">
    <property type="entry name" value="MEDIUM-CHAIN ACYL-COA LIGASE ACSF2, MITOCHONDRIAL"/>
    <property type="match status" value="1"/>
</dbReference>
<evidence type="ECO:0000256" key="1">
    <source>
        <dbReference type="ARBA" id="ARBA00006432"/>
    </source>
</evidence>
<feature type="domain" description="AMP-binding enzyme C-terminal" evidence="4">
    <location>
        <begin position="449"/>
        <end position="524"/>
    </location>
</feature>
<dbReference type="SUPFAM" id="SSF56801">
    <property type="entry name" value="Acetyl-CoA synthetase-like"/>
    <property type="match status" value="1"/>
</dbReference>
<dbReference type="InterPro" id="IPR042099">
    <property type="entry name" value="ANL_N_sf"/>
</dbReference>
<evidence type="ECO:0000313" key="5">
    <source>
        <dbReference type="EMBL" id="GAA1809361.1"/>
    </source>
</evidence>
<proteinExistence type="inferred from homology"/>
<reference evidence="5 6" key="1">
    <citation type="journal article" date="2019" name="Int. J. Syst. Evol. Microbiol.">
        <title>The Global Catalogue of Microorganisms (GCM) 10K type strain sequencing project: providing services to taxonomists for standard genome sequencing and annotation.</title>
        <authorList>
            <consortium name="The Broad Institute Genomics Platform"/>
            <consortium name="The Broad Institute Genome Sequencing Center for Infectious Disease"/>
            <person name="Wu L."/>
            <person name="Ma J."/>
        </authorList>
    </citation>
    <scope>NUCLEOTIDE SEQUENCE [LARGE SCALE GENOMIC DNA]</scope>
    <source>
        <strain evidence="5 6">JCM 13250</strain>
    </source>
</reference>
<protein>
    <submittedName>
        <fullName evidence="5">Long-chain fatty acid--CoA ligase</fullName>
    </submittedName>
</protein>
<keyword evidence="2 5" id="KW-0436">Ligase</keyword>
<comment type="similarity">
    <text evidence="1">Belongs to the ATP-dependent AMP-binding enzyme family.</text>
</comment>
<dbReference type="InterPro" id="IPR025110">
    <property type="entry name" value="AMP-bd_C"/>
</dbReference>
<evidence type="ECO:0000259" key="3">
    <source>
        <dbReference type="Pfam" id="PF00501"/>
    </source>
</evidence>
<gene>
    <name evidence="5" type="ORF">GCM10009682_33840</name>
</gene>